<dbReference type="InterPro" id="IPR019734">
    <property type="entry name" value="TPR_rpt"/>
</dbReference>
<feature type="chain" id="PRO_5027078877" description="diguanylate cyclase" evidence="4">
    <location>
        <begin position="29"/>
        <end position="706"/>
    </location>
</feature>
<evidence type="ECO:0000313" key="6">
    <source>
        <dbReference type="EMBL" id="NDW22470.1"/>
    </source>
</evidence>
<dbReference type="PANTHER" id="PTHR45138">
    <property type="entry name" value="REGULATORY COMPONENTS OF SENSORY TRANSDUCTION SYSTEM"/>
    <property type="match status" value="1"/>
</dbReference>
<dbReference type="InterPro" id="IPR043128">
    <property type="entry name" value="Rev_trsase/Diguanyl_cyclase"/>
</dbReference>
<feature type="domain" description="GGDEF" evidence="5">
    <location>
        <begin position="526"/>
        <end position="665"/>
    </location>
</feature>
<dbReference type="SMART" id="SM00028">
    <property type="entry name" value="TPR"/>
    <property type="match status" value="5"/>
</dbReference>
<evidence type="ECO:0000256" key="2">
    <source>
        <dbReference type="ARBA" id="ARBA00012528"/>
    </source>
</evidence>
<dbReference type="Proteomes" id="UP000478837">
    <property type="component" value="Unassembled WGS sequence"/>
</dbReference>
<comment type="caution">
    <text evidence="6">The sequence shown here is derived from an EMBL/GenBank/DDBJ whole genome shotgun (WGS) entry which is preliminary data.</text>
</comment>
<dbReference type="PROSITE" id="PS50887">
    <property type="entry name" value="GGDEF"/>
    <property type="match status" value="1"/>
</dbReference>
<dbReference type="NCBIfam" id="TIGR00254">
    <property type="entry name" value="GGDEF"/>
    <property type="match status" value="1"/>
</dbReference>
<evidence type="ECO:0000256" key="1">
    <source>
        <dbReference type="ARBA" id="ARBA00001946"/>
    </source>
</evidence>
<organism evidence="6 7">
    <name type="scientific">Alteromonas hispanica</name>
    <dbReference type="NCBI Taxonomy" id="315421"/>
    <lineage>
        <taxon>Bacteria</taxon>
        <taxon>Pseudomonadati</taxon>
        <taxon>Pseudomonadota</taxon>
        <taxon>Gammaproteobacteria</taxon>
        <taxon>Alteromonadales</taxon>
        <taxon>Alteromonadaceae</taxon>
        <taxon>Alteromonas/Salinimonas group</taxon>
        <taxon>Alteromonas</taxon>
    </lineage>
</organism>
<dbReference type="Pfam" id="PF13424">
    <property type="entry name" value="TPR_12"/>
    <property type="match status" value="1"/>
</dbReference>
<protein>
    <recommendedName>
        <fullName evidence="2">diguanylate cyclase</fullName>
        <ecNumber evidence="2">2.7.7.65</ecNumber>
    </recommendedName>
</protein>
<dbReference type="SUPFAM" id="SSF48452">
    <property type="entry name" value="TPR-like"/>
    <property type="match status" value="2"/>
</dbReference>
<dbReference type="InterPro" id="IPR029787">
    <property type="entry name" value="Nucleotide_cyclase"/>
</dbReference>
<dbReference type="InterPro" id="IPR011990">
    <property type="entry name" value="TPR-like_helical_dom_sf"/>
</dbReference>
<dbReference type="EC" id="2.7.7.65" evidence="2"/>
<dbReference type="GO" id="GO:0052621">
    <property type="term" value="F:diguanylate cyclase activity"/>
    <property type="evidence" value="ECO:0007669"/>
    <property type="project" value="UniProtKB-EC"/>
</dbReference>
<feature type="coiled-coil region" evidence="3">
    <location>
        <begin position="459"/>
        <end position="486"/>
    </location>
</feature>
<dbReference type="PANTHER" id="PTHR45138:SF5">
    <property type="entry name" value="BIFUNCTIONAL PERIPLASMIC SUBSTRATE BINDING PROTEIN_CYTOPLASMIC DIGUANYLATE CYCLASE"/>
    <property type="match status" value="1"/>
</dbReference>
<keyword evidence="7" id="KW-1185">Reference proteome</keyword>
<feature type="coiled-coil region" evidence="3">
    <location>
        <begin position="393"/>
        <end position="429"/>
    </location>
</feature>
<dbReference type="AlphaFoldDB" id="A0A6L9MXU3"/>
<dbReference type="GO" id="GO:1902201">
    <property type="term" value="P:negative regulation of bacterial-type flagellum-dependent cell motility"/>
    <property type="evidence" value="ECO:0007669"/>
    <property type="project" value="TreeGrafter"/>
</dbReference>
<dbReference type="GO" id="GO:0043709">
    <property type="term" value="P:cell adhesion involved in single-species biofilm formation"/>
    <property type="evidence" value="ECO:0007669"/>
    <property type="project" value="TreeGrafter"/>
</dbReference>
<evidence type="ECO:0000259" key="5">
    <source>
        <dbReference type="PROSITE" id="PS50887"/>
    </source>
</evidence>
<sequence>MRTALTLVLTLFLNVAALYLVTASPAYAEKSNASEIKVIQGLLDAKQYEDADRQALLFAESALQQETPTSGFFTLAELLQTSSRFESSIAVLNAALEAYTREGKLSEVARALLYLGQSERQLANYVTAQDYLRRAMSIAQMKKQKLLQAKISLEMGIVFKEQGEVEQALVPLKEALGIFRNNDSIADSSACLSHIGDIYALLDQNTQALSYYNDAFSAISNTANKQLMGIIKTKLGALQLKNNEKEKALRSITGGLDLLLATNDVGAISEAKIVLGRALIETGNEPRGISLLQEAMSFAAESGQTRLVNDVRLALAQNYLREQKFDLALAFASEGLTDAREKGNLRGQLRFLAIQLSASVSLGDFQKALDIQSVIQKLREALLSSENQNALKGLQAEIELVRQSKELERLEESKQLVIAQAEKEKLKNTLFWSASLAVLLMMFLLWSRFKERQQTIILRREVRLQTEALQDKNSELERAYKTLEHVSLRDPLTGLYNRYYLESQLPEEIKRSQIEISKNVTTSGKHDLLCLLIDIDHFKRINDDFGHLAGDKVLEGFAAVLKEVFRNTDLIIRWGGEEFLVVCRHSSREELPELAERCRETVASHVFDIGDSKTIKVTCSIGFSILPPNEIVNFDNAWRRTFEVVDYALYAAKLSGRNGWIGVIETYNTTTSNRTSLDKKFDFPSSRIATSFNNIASIHWPEEVAG</sequence>
<keyword evidence="3" id="KW-0175">Coiled coil</keyword>
<dbReference type="CDD" id="cd01949">
    <property type="entry name" value="GGDEF"/>
    <property type="match status" value="1"/>
</dbReference>
<dbReference type="Gene3D" id="3.30.70.270">
    <property type="match status" value="1"/>
</dbReference>
<name>A0A6L9MXU3_9ALTE</name>
<evidence type="ECO:0000313" key="7">
    <source>
        <dbReference type="Proteomes" id="UP000478837"/>
    </source>
</evidence>
<proteinExistence type="predicted"/>
<dbReference type="SUPFAM" id="SSF55073">
    <property type="entry name" value="Nucleotide cyclase"/>
    <property type="match status" value="1"/>
</dbReference>
<dbReference type="FunFam" id="3.30.70.270:FF:000001">
    <property type="entry name" value="Diguanylate cyclase domain protein"/>
    <property type="match status" value="1"/>
</dbReference>
<gene>
    <name evidence="6" type="ORF">GTW09_13130</name>
</gene>
<reference evidence="6 7" key="1">
    <citation type="submission" date="2020-01" db="EMBL/GenBank/DDBJ databases">
        <title>Genomes of bacteria type strains.</title>
        <authorList>
            <person name="Chen J."/>
            <person name="Zhu S."/>
            <person name="Yang J."/>
        </authorList>
    </citation>
    <scope>NUCLEOTIDE SEQUENCE [LARGE SCALE GENOMIC DNA]</scope>
    <source>
        <strain evidence="6 7">LMG 22958</strain>
    </source>
</reference>
<accession>A0A6L9MXU3</accession>
<dbReference type="InterPro" id="IPR000160">
    <property type="entry name" value="GGDEF_dom"/>
</dbReference>
<evidence type="ECO:0000256" key="4">
    <source>
        <dbReference type="SAM" id="SignalP"/>
    </source>
</evidence>
<dbReference type="Gene3D" id="1.25.40.10">
    <property type="entry name" value="Tetratricopeptide repeat domain"/>
    <property type="match status" value="1"/>
</dbReference>
<comment type="cofactor">
    <cofactor evidence="1">
        <name>Mg(2+)</name>
        <dbReference type="ChEBI" id="CHEBI:18420"/>
    </cofactor>
</comment>
<evidence type="ECO:0000256" key="3">
    <source>
        <dbReference type="SAM" id="Coils"/>
    </source>
</evidence>
<feature type="signal peptide" evidence="4">
    <location>
        <begin position="1"/>
        <end position="28"/>
    </location>
</feature>
<dbReference type="Pfam" id="PF00990">
    <property type="entry name" value="GGDEF"/>
    <property type="match status" value="1"/>
</dbReference>
<keyword evidence="4" id="KW-0732">Signal</keyword>
<dbReference type="EMBL" id="JAAAWP010000008">
    <property type="protein sequence ID" value="NDW22470.1"/>
    <property type="molecule type" value="Genomic_DNA"/>
</dbReference>
<dbReference type="GO" id="GO:0005886">
    <property type="term" value="C:plasma membrane"/>
    <property type="evidence" value="ECO:0007669"/>
    <property type="project" value="TreeGrafter"/>
</dbReference>
<dbReference type="SMART" id="SM00267">
    <property type="entry name" value="GGDEF"/>
    <property type="match status" value="1"/>
</dbReference>
<dbReference type="InterPro" id="IPR050469">
    <property type="entry name" value="Diguanylate_Cyclase"/>
</dbReference>